<accession>A0ABZ0D0Q1</accession>
<dbReference type="EC" id="2.7.1.2" evidence="3"/>
<keyword evidence="3" id="KW-0547">Nucleotide-binding</keyword>
<keyword evidence="1 3" id="KW-0808">Transferase</keyword>
<dbReference type="InterPro" id="IPR043129">
    <property type="entry name" value="ATPase_NBD"/>
</dbReference>
<dbReference type="PANTHER" id="PTHR47690:SF1">
    <property type="entry name" value="GLUCOKINASE"/>
    <property type="match status" value="1"/>
</dbReference>
<dbReference type="Pfam" id="PF02685">
    <property type="entry name" value="Glucokinase"/>
    <property type="match status" value="1"/>
</dbReference>
<dbReference type="NCBIfam" id="TIGR00749">
    <property type="entry name" value="glk"/>
    <property type="match status" value="1"/>
</dbReference>
<keyword evidence="2 3" id="KW-0418">Kinase</keyword>
<keyword evidence="6" id="KW-1185">Reference proteome</keyword>
<evidence type="ECO:0000256" key="3">
    <source>
        <dbReference type="HAMAP-Rule" id="MF_00524"/>
    </source>
</evidence>
<dbReference type="HAMAP" id="MF_00524">
    <property type="entry name" value="Glucokinase"/>
    <property type="match status" value="1"/>
</dbReference>
<comment type="similarity">
    <text evidence="3 4">Belongs to the bacterial glucokinase family.</text>
</comment>
<feature type="binding site" evidence="3">
    <location>
        <begin position="11"/>
        <end position="16"/>
    </location>
    <ligand>
        <name>ATP</name>
        <dbReference type="ChEBI" id="CHEBI:30616"/>
    </ligand>
</feature>
<sequence>MSESSYPRLLGDVGGTNARFAWQAAPGQLIESVCTYPCKDYVSLLAALQHYLKEQGKPVPHSCSIGIATPLVGDEVKMTNHHWSFSISALERALGVKRLLVINDFTALALSLPSLPAEDLVQVGGGAPKAGAPVALLGPGTGLGVSGLLPAPRGGGLVPIMGEGGHVTLSPTNDREEAVTRALRDRFGHASAERALSGPGLVNLYQALCGLDGANASLSTAAEVSDSAIGGSNTQAVESLALFLSMLGTVAGNLALSLGALGGVYVGGGILPRLGGDRIARSGFRAAFEQKGRYRDYMAAIPVYVIVAKQSPALAGASRALDEL</sequence>
<dbReference type="Gene3D" id="3.30.420.40">
    <property type="match status" value="1"/>
</dbReference>
<organism evidence="5 6">
    <name type="scientific">Piscinibacter gummiphilus</name>
    <dbReference type="NCBI Taxonomy" id="946333"/>
    <lineage>
        <taxon>Bacteria</taxon>
        <taxon>Pseudomonadati</taxon>
        <taxon>Pseudomonadota</taxon>
        <taxon>Betaproteobacteria</taxon>
        <taxon>Burkholderiales</taxon>
        <taxon>Sphaerotilaceae</taxon>
        <taxon>Piscinibacter</taxon>
    </lineage>
</organism>
<evidence type="ECO:0000313" key="6">
    <source>
        <dbReference type="Proteomes" id="UP001303946"/>
    </source>
</evidence>
<keyword evidence="3" id="KW-0067">ATP-binding</keyword>
<name>A0ABZ0D0Q1_9BURK</name>
<dbReference type="InterPro" id="IPR003836">
    <property type="entry name" value="Glucokinase"/>
</dbReference>
<dbReference type="GO" id="GO:0004340">
    <property type="term" value="F:glucokinase activity"/>
    <property type="evidence" value="ECO:0007669"/>
    <property type="project" value="UniProtKB-EC"/>
</dbReference>
<evidence type="ECO:0000256" key="4">
    <source>
        <dbReference type="RuleBase" id="RU004046"/>
    </source>
</evidence>
<dbReference type="CDD" id="cd24008">
    <property type="entry name" value="ASKHA_NBD_GLK"/>
    <property type="match status" value="1"/>
</dbReference>
<comment type="subcellular location">
    <subcellularLocation>
        <location evidence="3">Cytoplasm</location>
    </subcellularLocation>
</comment>
<evidence type="ECO:0000256" key="1">
    <source>
        <dbReference type="ARBA" id="ARBA00022679"/>
    </source>
</evidence>
<dbReference type="RefSeq" id="WP_316703666.1">
    <property type="nucleotide sequence ID" value="NZ_CP136336.1"/>
</dbReference>
<evidence type="ECO:0000313" key="5">
    <source>
        <dbReference type="EMBL" id="WOB10774.1"/>
    </source>
</evidence>
<dbReference type="InterPro" id="IPR050201">
    <property type="entry name" value="Bacterial_glucokinase"/>
</dbReference>
<dbReference type="Gene3D" id="3.40.367.20">
    <property type="match status" value="1"/>
</dbReference>
<gene>
    <name evidence="3" type="primary">glk</name>
    <name evidence="5" type="ORF">RXV79_12125</name>
</gene>
<comment type="catalytic activity">
    <reaction evidence="3">
        <text>D-glucose + ATP = D-glucose 6-phosphate + ADP + H(+)</text>
        <dbReference type="Rhea" id="RHEA:17825"/>
        <dbReference type="ChEBI" id="CHEBI:4167"/>
        <dbReference type="ChEBI" id="CHEBI:15378"/>
        <dbReference type="ChEBI" id="CHEBI:30616"/>
        <dbReference type="ChEBI" id="CHEBI:61548"/>
        <dbReference type="ChEBI" id="CHEBI:456216"/>
        <dbReference type="EC" id="2.7.1.2"/>
    </reaction>
</comment>
<keyword evidence="3" id="KW-0324">Glycolysis</keyword>
<dbReference type="EMBL" id="CP136336">
    <property type="protein sequence ID" value="WOB10774.1"/>
    <property type="molecule type" value="Genomic_DNA"/>
</dbReference>
<proteinExistence type="inferred from homology"/>
<dbReference type="Proteomes" id="UP001303946">
    <property type="component" value="Chromosome"/>
</dbReference>
<evidence type="ECO:0000256" key="2">
    <source>
        <dbReference type="ARBA" id="ARBA00022777"/>
    </source>
</evidence>
<dbReference type="SUPFAM" id="SSF53067">
    <property type="entry name" value="Actin-like ATPase domain"/>
    <property type="match status" value="1"/>
</dbReference>
<reference evidence="5 6" key="1">
    <citation type="submission" date="2023-10" db="EMBL/GenBank/DDBJ databases">
        <title>Bacteria for the degradation of biodegradable plastic PBAT(Polybutylene adipate terephthalate).</title>
        <authorList>
            <person name="Weon H.-Y."/>
            <person name="Yeon J."/>
        </authorList>
    </citation>
    <scope>NUCLEOTIDE SEQUENCE [LARGE SCALE GENOMIC DNA]</scope>
    <source>
        <strain evidence="5 6">SBD 7-3</strain>
    </source>
</reference>
<dbReference type="PANTHER" id="PTHR47690">
    <property type="entry name" value="GLUCOKINASE"/>
    <property type="match status" value="1"/>
</dbReference>
<protein>
    <recommendedName>
        <fullName evidence="3">Glucokinase</fullName>
        <ecNumber evidence="3">2.7.1.2</ecNumber>
    </recommendedName>
    <alternativeName>
        <fullName evidence="3">Glucose kinase</fullName>
    </alternativeName>
</protein>
<keyword evidence="3" id="KW-0963">Cytoplasm</keyword>
<dbReference type="NCBIfam" id="NF001416">
    <property type="entry name" value="PRK00292.1-3"/>
    <property type="match status" value="1"/>
</dbReference>